<proteinExistence type="evidence at transcript level"/>
<dbReference type="GO" id="GO:0005840">
    <property type="term" value="C:ribosome"/>
    <property type="evidence" value="ECO:0007669"/>
    <property type="project" value="UniProtKB-KW"/>
</dbReference>
<keyword evidence="1" id="KW-0689">Ribosomal protein</keyword>
<protein>
    <submittedName>
        <fullName evidence="1">50S ribosomal protein 36</fullName>
    </submittedName>
</protein>
<dbReference type="AlphaFoldDB" id="B5A4J6"/>
<keyword evidence="1" id="KW-0687">Ribonucleoprotein</keyword>
<sequence length="93" mass="10267">MQSKLRMRINLMFHLRRLAPLSSGCARIVALSSGGEGFLWSVIRIRSTNNARASQHRLKFGIASNIQACCWESFVDGGVFEQILDSLGSKAVV</sequence>
<evidence type="ECO:0000313" key="1">
    <source>
        <dbReference type="EMBL" id="ACF24548.1"/>
    </source>
</evidence>
<dbReference type="EMBL" id="EU810280">
    <property type="protein sequence ID" value="ACF24548.1"/>
    <property type="molecule type" value="mRNA"/>
</dbReference>
<name>B5A4J6_GYMST</name>
<organism evidence="1">
    <name type="scientific">Gymnochlora stellata</name>
    <dbReference type="NCBI Taxonomy" id="67809"/>
    <lineage>
        <taxon>Eukaryota</taxon>
        <taxon>Sar</taxon>
        <taxon>Rhizaria</taxon>
        <taxon>Cercozoa</taxon>
        <taxon>Chlorarachniophyceae</taxon>
        <taxon>Gymnochlora</taxon>
    </lineage>
</organism>
<accession>B5A4J6</accession>
<reference evidence="1" key="1">
    <citation type="journal article" date="2008" name="Mol. Biol. Evol.">
        <title>Nucleus-encoded periplastid-targeted EFL in chlorarachniophytes.</title>
        <authorList>
            <person name="Gile G.H."/>
            <person name="Keeling P.J."/>
        </authorList>
    </citation>
    <scope>NUCLEOTIDE SEQUENCE</scope>
    <source>
        <strain evidence="1">CCMP 2057</strain>
    </source>
</reference>